<keyword evidence="2" id="KW-0560">Oxidoreductase</keyword>
<dbReference type="InterPro" id="IPR015815">
    <property type="entry name" value="HIBADH-related"/>
</dbReference>
<dbReference type="Gene3D" id="3.40.50.720">
    <property type="entry name" value="NAD(P)-binding Rossmann-like Domain"/>
    <property type="match status" value="1"/>
</dbReference>
<name>A0ABN2CWQ9_9ACTN</name>
<evidence type="ECO:0000259" key="4">
    <source>
        <dbReference type="Pfam" id="PF21761"/>
    </source>
</evidence>
<dbReference type="EMBL" id="BAAAOS010000017">
    <property type="protein sequence ID" value="GAA1563647.1"/>
    <property type="molecule type" value="Genomic_DNA"/>
</dbReference>
<dbReference type="InterPro" id="IPR013328">
    <property type="entry name" value="6PGD_dom2"/>
</dbReference>
<protein>
    <submittedName>
        <fullName evidence="5">NAD(P)-binding domain-containing protein</fullName>
    </submittedName>
</protein>
<dbReference type="InterPro" id="IPR006115">
    <property type="entry name" value="6PGDH_NADP-bd"/>
</dbReference>
<evidence type="ECO:0000313" key="6">
    <source>
        <dbReference type="Proteomes" id="UP001500393"/>
    </source>
</evidence>
<dbReference type="Pfam" id="PF03446">
    <property type="entry name" value="NAD_binding_2"/>
    <property type="match status" value="1"/>
</dbReference>
<sequence length="295" mass="30918">MTNNHEAVTVIGLGAMGSKMAETFLAAGYPTTVWNRTPGRAAQLVAAGATEAKTAAEAVAASPLVVISQVDYAAMDDSLKGVDLTGRVLVNLSSDSPDRLRQGSRWATEHGATLITAGIMVPPPGIGQPGAYSFYSGPRDVFDAHTGTLEALGRADYVGTDPGLAMLYYQSMLNVFWTTLISYFYSAALVGSAGVSVEKLRPYVAEMLVDLAEDGPMGFLKMLTAEIEAGNYPGEQNNLHMQAVGSEHVLHAFTQAGLDTTLPTALAAIFARADAEGHGPEGLGSIVETIRKPAV</sequence>
<dbReference type="InterPro" id="IPR051265">
    <property type="entry name" value="HIBADH-related_NP60_sf"/>
</dbReference>
<accession>A0ABN2CWQ9</accession>
<gene>
    <name evidence="5" type="ORF">GCM10009789_15960</name>
</gene>
<dbReference type="InterPro" id="IPR048666">
    <property type="entry name" value="RedAm-like_C"/>
</dbReference>
<keyword evidence="6" id="KW-1185">Reference proteome</keyword>
<dbReference type="RefSeq" id="WP_344211417.1">
    <property type="nucleotide sequence ID" value="NZ_BAAAOS010000017.1"/>
</dbReference>
<feature type="domain" description="6-phosphogluconate dehydrogenase NADP-binding" evidence="3">
    <location>
        <begin position="8"/>
        <end position="154"/>
    </location>
</feature>
<dbReference type="PANTHER" id="PTHR43580">
    <property type="entry name" value="OXIDOREDUCTASE GLYR1-RELATED"/>
    <property type="match status" value="1"/>
</dbReference>
<dbReference type="InterPro" id="IPR036291">
    <property type="entry name" value="NAD(P)-bd_dom_sf"/>
</dbReference>
<evidence type="ECO:0000256" key="2">
    <source>
        <dbReference type="ARBA" id="ARBA00023002"/>
    </source>
</evidence>
<proteinExistence type="inferred from homology"/>
<evidence type="ECO:0000313" key="5">
    <source>
        <dbReference type="EMBL" id="GAA1563647.1"/>
    </source>
</evidence>
<feature type="domain" description="NADPH-dependent reductive aminase-like C-terminal" evidence="4">
    <location>
        <begin position="161"/>
        <end position="292"/>
    </location>
</feature>
<dbReference type="Proteomes" id="UP001500393">
    <property type="component" value="Unassembled WGS sequence"/>
</dbReference>
<comment type="caution">
    <text evidence="5">The sequence shown here is derived from an EMBL/GenBank/DDBJ whole genome shotgun (WGS) entry which is preliminary data.</text>
</comment>
<evidence type="ECO:0000256" key="1">
    <source>
        <dbReference type="ARBA" id="ARBA00009080"/>
    </source>
</evidence>
<dbReference type="SUPFAM" id="SSF51735">
    <property type="entry name" value="NAD(P)-binding Rossmann-fold domains"/>
    <property type="match status" value="1"/>
</dbReference>
<dbReference type="PIRSF" id="PIRSF000103">
    <property type="entry name" value="HIBADH"/>
    <property type="match status" value="1"/>
</dbReference>
<reference evidence="5 6" key="1">
    <citation type="journal article" date="2019" name="Int. J. Syst. Evol. Microbiol.">
        <title>The Global Catalogue of Microorganisms (GCM) 10K type strain sequencing project: providing services to taxonomists for standard genome sequencing and annotation.</title>
        <authorList>
            <consortium name="The Broad Institute Genomics Platform"/>
            <consortium name="The Broad Institute Genome Sequencing Center for Infectious Disease"/>
            <person name="Wu L."/>
            <person name="Ma J."/>
        </authorList>
    </citation>
    <scope>NUCLEOTIDE SEQUENCE [LARGE SCALE GENOMIC DNA]</scope>
    <source>
        <strain evidence="5 6">JCM 14969</strain>
    </source>
</reference>
<comment type="similarity">
    <text evidence="1">Belongs to the HIBADH-related family.</text>
</comment>
<dbReference type="Pfam" id="PF21761">
    <property type="entry name" value="RedAm-like_C"/>
    <property type="match status" value="1"/>
</dbReference>
<dbReference type="PANTHER" id="PTHR43580:SF2">
    <property type="entry name" value="CYTOKINE-LIKE NUCLEAR FACTOR N-PAC"/>
    <property type="match status" value="1"/>
</dbReference>
<evidence type="ECO:0000259" key="3">
    <source>
        <dbReference type="Pfam" id="PF03446"/>
    </source>
</evidence>
<organism evidence="5 6">
    <name type="scientific">Kribbella sancticallisti</name>
    <dbReference type="NCBI Taxonomy" id="460087"/>
    <lineage>
        <taxon>Bacteria</taxon>
        <taxon>Bacillati</taxon>
        <taxon>Actinomycetota</taxon>
        <taxon>Actinomycetes</taxon>
        <taxon>Propionibacteriales</taxon>
        <taxon>Kribbellaceae</taxon>
        <taxon>Kribbella</taxon>
    </lineage>
</organism>
<dbReference type="Gene3D" id="1.10.1040.10">
    <property type="entry name" value="N-(1-d-carboxylethyl)-l-norvaline Dehydrogenase, domain 2"/>
    <property type="match status" value="1"/>
</dbReference>